<feature type="transmembrane region" description="Helical" evidence="6">
    <location>
        <begin position="200"/>
        <end position="220"/>
    </location>
</feature>
<dbReference type="STRING" id="381306.AN478_02535"/>
<accession>A0A0P9CX97</accession>
<gene>
    <name evidence="7" type="ORF">SAMN05661077_1707</name>
</gene>
<dbReference type="PANTHER" id="PTHR43701">
    <property type="entry name" value="MEMBRANE TRANSPORTER PROTEIN MJ0441-RELATED"/>
    <property type="match status" value="1"/>
</dbReference>
<evidence type="ECO:0000256" key="4">
    <source>
        <dbReference type="ARBA" id="ARBA00022989"/>
    </source>
</evidence>
<organism evidence="7 8">
    <name type="scientific">Thiohalorhabdus denitrificans</name>
    <dbReference type="NCBI Taxonomy" id="381306"/>
    <lineage>
        <taxon>Bacteria</taxon>
        <taxon>Pseudomonadati</taxon>
        <taxon>Pseudomonadota</taxon>
        <taxon>Gammaproteobacteria</taxon>
        <taxon>Thiohalorhabdales</taxon>
        <taxon>Thiohalorhabdaceae</taxon>
        <taxon>Thiohalorhabdus</taxon>
    </lineage>
</organism>
<dbReference type="InterPro" id="IPR002781">
    <property type="entry name" value="TM_pro_TauE-like"/>
</dbReference>
<dbReference type="RefSeq" id="WP_054965049.1">
    <property type="nucleotide sequence ID" value="NZ_FMUN01000004.1"/>
</dbReference>
<dbReference type="Proteomes" id="UP000183104">
    <property type="component" value="Unassembled WGS sequence"/>
</dbReference>
<reference evidence="8" key="1">
    <citation type="submission" date="2016-10" db="EMBL/GenBank/DDBJ databases">
        <authorList>
            <person name="Varghese N."/>
        </authorList>
    </citation>
    <scope>NUCLEOTIDE SEQUENCE [LARGE SCALE GENOMIC DNA]</scope>
    <source>
        <strain evidence="8">HL 19</strain>
    </source>
</reference>
<dbReference type="InterPro" id="IPR051598">
    <property type="entry name" value="TSUP/Inactive_protease-like"/>
</dbReference>
<evidence type="ECO:0000256" key="5">
    <source>
        <dbReference type="ARBA" id="ARBA00023136"/>
    </source>
</evidence>
<dbReference type="OrthoDB" id="457670at2"/>
<evidence type="ECO:0000256" key="2">
    <source>
        <dbReference type="ARBA" id="ARBA00009142"/>
    </source>
</evidence>
<proteinExistence type="inferred from homology"/>
<name>A0A0P9CX97_9GAMM</name>
<feature type="transmembrane region" description="Helical" evidence="6">
    <location>
        <begin position="240"/>
        <end position="257"/>
    </location>
</feature>
<keyword evidence="8" id="KW-1185">Reference proteome</keyword>
<evidence type="ECO:0000313" key="7">
    <source>
        <dbReference type="EMBL" id="SCY28535.1"/>
    </source>
</evidence>
<comment type="subcellular location">
    <subcellularLocation>
        <location evidence="6">Cell membrane</location>
        <topology evidence="6">Multi-pass membrane protein</topology>
    </subcellularLocation>
    <subcellularLocation>
        <location evidence="1">Membrane</location>
        <topology evidence="1">Multi-pass membrane protein</topology>
    </subcellularLocation>
</comment>
<feature type="transmembrane region" description="Helical" evidence="6">
    <location>
        <begin position="269"/>
        <end position="286"/>
    </location>
</feature>
<keyword evidence="3 6" id="KW-0812">Transmembrane</keyword>
<dbReference type="EMBL" id="FMUN01000004">
    <property type="protein sequence ID" value="SCY28535.1"/>
    <property type="molecule type" value="Genomic_DNA"/>
</dbReference>
<feature type="transmembrane region" description="Helical" evidence="6">
    <location>
        <begin position="172"/>
        <end position="193"/>
    </location>
</feature>
<dbReference type="AlphaFoldDB" id="A0A0P9CX97"/>
<keyword evidence="5 6" id="KW-0472">Membrane</keyword>
<dbReference type="Pfam" id="PF01925">
    <property type="entry name" value="TauE"/>
    <property type="match status" value="1"/>
</dbReference>
<evidence type="ECO:0000256" key="6">
    <source>
        <dbReference type="RuleBase" id="RU363041"/>
    </source>
</evidence>
<evidence type="ECO:0000313" key="8">
    <source>
        <dbReference type="Proteomes" id="UP000183104"/>
    </source>
</evidence>
<evidence type="ECO:0000256" key="1">
    <source>
        <dbReference type="ARBA" id="ARBA00004141"/>
    </source>
</evidence>
<feature type="transmembrane region" description="Helical" evidence="6">
    <location>
        <begin position="12"/>
        <end position="39"/>
    </location>
</feature>
<feature type="transmembrane region" description="Helical" evidence="6">
    <location>
        <begin position="112"/>
        <end position="131"/>
    </location>
</feature>
<keyword evidence="6" id="KW-1003">Cell membrane</keyword>
<protein>
    <recommendedName>
        <fullName evidence="6">Probable membrane transporter protein</fullName>
    </recommendedName>
</protein>
<comment type="similarity">
    <text evidence="2 6">Belongs to the 4-toluene sulfonate uptake permease (TSUP) (TC 2.A.102) family.</text>
</comment>
<keyword evidence="4 6" id="KW-1133">Transmembrane helix</keyword>
<evidence type="ECO:0000256" key="3">
    <source>
        <dbReference type="ARBA" id="ARBA00022692"/>
    </source>
</evidence>
<sequence>MNLYLPVAEMSVNIFLLLGLGGVVGILSGLFGVGGGFLLTPLLMMMGVPAPVAAATDANQIVAASVSGTIAHMRRMNVDFKMGTYMVVGGLVGSKLGVEVVEQLKALGQIDFVITVLFVVMLGTIGSFMFLEGLRALRGGAAEQAAAKPAKEPRVRLPLRTYFPTSGLETSVLVPLGVGAFVGVLAAIMGVGGGFIMVPAMIYLIGMPTQVVVGTSLFQILFTTANTTFWQSVQNQTVDIVLALLLLIGSVVGAQVGTHLGSKLQGEQLRILLALIVLATAVKLLMDLVLVPADLFVVGAGGGH</sequence>
<dbReference type="GO" id="GO:0005886">
    <property type="term" value="C:plasma membrane"/>
    <property type="evidence" value="ECO:0007669"/>
    <property type="project" value="UniProtKB-SubCell"/>
</dbReference>
<dbReference type="PANTHER" id="PTHR43701:SF12">
    <property type="entry name" value="MEMBRANE TRANSPORTER PROTEIN YTNM-RELATED"/>
    <property type="match status" value="1"/>
</dbReference>